<dbReference type="InterPro" id="IPR007773">
    <property type="entry name" value="AcMNPV_P18"/>
</dbReference>
<name>A5IZT4_9BBAC</name>
<keyword evidence="2" id="KW-1185">Reference proteome</keyword>
<dbReference type="Pfam" id="PF05081">
    <property type="entry name" value="AcMNPV_P18"/>
    <property type="match status" value="1"/>
</dbReference>
<dbReference type="OrthoDB" id="11558at10239"/>
<evidence type="ECO:0008006" key="3">
    <source>
        <dbReference type="Google" id="ProtNLM"/>
    </source>
</evidence>
<dbReference type="Proteomes" id="UP000202782">
    <property type="component" value="Segment"/>
</dbReference>
<protein>
    <recommendedName>
        <fullName evidence="3">P18</fullName>
    </recommendedName>
</protein>
<evidence type="ECO:0000313" key="2">
    <source>
        <dbReference type="Proteomes" id="UP000202782"/>
    </source>
</evidence>
<evidence type="ECO:0000313" key="1">
    <source>
        <dbReference type="EMBL" id="ABQ52025.1"/>
    </source>
</evidence>
<accession>A5IZT4</accession>
<sequence length="155" mass="18075">MDRVLNLYTFKPKHVINNNNKEEENAEIMVQGVIEAIDSKDNHACFVELKKEQSLIMRKQNHDFANHCTGHFFRNHVLLDVLVLYKKYVQEFGNTSAFGKECVNACLDIVCCMYELFSFIADINVYVRADTDPDDDLFILLTYLQSSEYITIHRI</sequence>
<dbReference type="EMBL" id="DQ288858">
    <property type="protein sequence ID" value="ABQ52025.1"/>
    <property type="molecule type" value="Genomic_DNA"/>
</dbReference>
<proteinExistence type="predicted"/>
<organism evidence="1 2">
    <name type="scientific">Spodoptera litura granulovirus</name>
    <dbReference type="NCBI Taxonomy" id="359919"/>
    <lineage>
        <taxon>Viruses</taxon>
        <taxon>Viruses incertae sedis</taxon>
        <taxon>Naldaviricetes</taxon>
        <taxon>Lefavirales</taxon>
        <taxon>Baculoviridae</taxon>
        <taxon>Betabaculovirus</taxon>
        <taxon>Betabaculovirus spliturae</taxon>
    </lineage>
</organism>
<dbReference type="GeneID" id="5184154"/>
<reference evidence="1 2" key="1">
    <citation type="journal article" date="2008" name="J. Microbiol.">
        <title>Molecular and phylogenetic characterization of Spodoptera litura granulovirus.</title>
        <authorList>
            <person name="Wang Y."/>
            <person name="Choi J.Y."/>
            <person name="Roh J.Y."/>
            <person name="Woo S.D."/>
            <person name="Jin B.R."/>
            <person name="Je Y.H."/>
        </authorList>
    </citation>
    <scope>NUCLEOTIDE SEQUENCE [LARGE SCALE GENOMIC DNA]</scope>
    <source>
        <strain evidence="1">SlGV-K1</strain>
    </source>
</reference>
<dbReference type="KEGG" id="vg:5184154"/>
<dbReference type="RefSeq" id="YP_001257033.1">
    <property type="nucleotide sequence ID" value="NC_009503.1"/>
</dbReference>
<gene>
    <name evidence="1" type="primary">orf82</name>
    <name evidence="1" type="ORF">SlGVgp082</name>
</gene>